<evidence type="ECO:0000256" key="3">
    <source>
        <dbReference type="ARBA" id="ARBA00022989"/>
    </source>
</evidence>
<evidence type="ECO:0000256" key="4">
    <source>
        <dbReference type="ARBA" id="ARBA00023136"/>
    </source>
</evidence>
<dbReference type="PANTHER" id="PTHR43027">
    <property type="entry name" value="DOXORUBICIN RESISTANCE ABC TRANSPORTER PERMEASE PROTEIN DRRC-RELATED"/>
    <property type="match status" value="1"/>
</dbReference>
<dbReference type="RefSeq" id="WP_151512932.1">
    <property type="nucleotide sequence ID" value="NZ_JBHUTW010000002.1"/>
</dbReference>
<dbReference type="EMBL" id="VYUA01000036">
    <property type="protein sequence ID" value="KAB2589085.1"/>
    <property type="molecule type" value="Genomic_DNA"/>
</dbReference>
<dbReference type="GO" id="GO:0140359">
    <property type="term" value="F:ABC-type transporter activity"/>
    <property type="evidence" value="ECO:0007669"/>
    <property type="project" value="InterPro"/>
</dbReference>
<reference evidence="7 8" key="1">
    <citation type="submission" date="2019-09" db="EMBL/GenBank/DDBJ databases">
        <authorList>
            <person name="Liu P."/>
        </authorList>
    </citation>
    <scope>NUCLEOTIDE SEQUENCE [LARGE SCALE GENOMIC DNA]</scope>
    <source>
        <strain evidence="7 8">TRM68085</strain>
    </source>
</reference>
<keyword evidence="8" id="KW-1185">Reference proteome</keyword>
<dbReference type="PANTHER" id="PTHR43027:SF2">
    <property type="entry name" value="TRANSPORT PERMEASE PROTEIN"/>
    <property type="match status" value="1"/>
</dbReference>
<comment type="caution">
    <text evidence="7">The sequence shown here is derived from an EMBL/GenBank/DDBJ whole genome shotgun (WGS) entry which is preliminary data.</text>
</comment>
<sequence>MSTVNGFLRLTRTQALLDLRDSAQLLLPLGLPLLILTMNAMGDSATRPSRDHSGRTFLDVTLMPMTLLMIISMLALIFLPTNMAQSRQLGVLRRLSVTPVRPIALLVAQTVTNLLTSVLGICLALIVGATAFDAGMPENVLTSVLVFVLVAFAMYGLGLLVAALAPSPNVVVAAGFVLFFGTMAIGGGLGDPDSLPAALRSVGEYLPYGAGLKALGATWAGAAPELTHLVSLLVAGVAGSVVAALTFRWE</sequence>
<feature type="transmembrane region" description="Helical" evidence="5">
    <location>
        <begin position="25"/>
        <end position="42"/>
    </location>
</feature>
<evidence type="ECO:0000259" key="6">
    <source>
        <dbReference type="Pfam" id="PF01061"/>
    </source>
</evidence>
<name>A0A5N5EEI5_9ACTN</name>
<evidence type="ECO:0000256" key="2">
    <source>
        <dbReference type="ARBA" id="ARBA00022692"/>
    </source>
</evidence>
<keyword evidence="3 5" id="KW-1133">Transmembrane helix</keyword>
<protein>
    <submittedName>
        <fullName evidence="7">ABC transporter permease</fullName>
    </submittedName>
</protein>
<dbReference type="Pfam" id="PF01061">
    <property type="entry name" value="ABC2_membrane"/>
    <property type="match status" value="1"/>
</dbReference>
<feature type="transmembrane region" description="Helical" evidence="5">
    <location>
        <begin position="140"/>
        <end position="163"/>
    </location>
</feature>
<accession>A0A5N5EEI5</accession>
<gene>
    <name evidence="7" type="ORF">F5983_29070</name>
</gene>
<evidence type="ECO:0000256" key="1">
    <source>
        <dbReference type="ARBA" id="ARBA00004141"/>
    </source>
</evidence>
<dbReference type="AlphaFoldDB" id="A0A5N5EEI5"/>
<dbReference type="Proteomes" id="UP000326907">
    <property type="component" value="Unassembled WGS sequence"/>
</dbReference>
<dbReference type="InterPro" id="IPR052902">
    <property type="entry name" value="ABC-2_transporter"/>
</dbReference>
<evidence type="ECO:0000313" key="7">
    <source>
        <dbReference type="EMBL" id="KAB2589085.1"/>
    </source>
</evidence>
<feature type="transmembrane region" description="Helical" evidence="5">
    <location>
        <begin position="62"/>
        <end position="82"/>
    </location>
</feature>
<feature type="domain" description="ABC-2 type transporter transmembrane" evidence="6">
    <location>
        <begin position="8"/>
        <end position="215"/>
    </location>
</feature>
<evidence type="ECO:0000313" key="8">
    <source>
        <dbReference type="Proteomes" id="UP000326907"/>
    </source>
</evidence>
<evidence type="ECO:0000256" key="5">
    <source>
        <dbReference type="SAM" id="Phobius"/>
    </source>
</evidence>
<dbReference type="GO" id="GO:0016020">
    <property type="term" value="C:membrane"/>
    <property type="evidence" value="ECO:0007669"/>
    <property type="project" value="UniProtKB-SubCell"/>
</dbReference>
<organism evidence="7 8">
    <name type="scientific">Streptomyces arboris</name>
    <dbReference type="NCBI Taxonomy" id="2600619"/>
    <lineage>
        <taxon>Bacteria</taxon>
        <taxon>Bacillati</taxon>
        <taxon>Actinomycetota</taxon>
        <taxon>Actinomycetes</taxon>
        <taxon>Kitasatosporales</taxon>
        <taxon>Streptomycetaceae</taxon>
        <taxon>Streptomyces</taxon>
    </lineage>
</organism>
<keyword evidence="2 5" id="KW-0812">Transmembrane</keyword>
<keyword evidence="4 5" id="KW-0472">Membrane</keyword>
<proteinExistence type="predicted"/>
<dbReference type="InterPro" id="IPR013525">
    <property type="entry name" value="ABC2_TM"/>
</dbReference>
<feature type="transmembrane region" description="Helical" evidence="5">
    <location>
        <begin position="103"/>
        <end position="128"/>
    </location>
</feature>
<comment type="subcellular location">
    <subcellularLocation>
        <location evidence="1">Membrane</location>
        <topology evidence="1">Multi-pass membrane protein</topology>
    </subcellularLocation>
</comment>
<feature type="transmembrane region" description="Helical" evidence="5">
    <location>
        <begin position="170"/>
        <end position="190"/>
    </location>
</feature>
<feature type="transmembrane region" description="Helical" evidence="5">
    <location>
        <begin position="226"/>
        <end position="247"/>
    </location>
</feature>